<dbReference type="InterPro" id="IPR036388">
    <property type="entry name" value="WH-like_DNA-bd_sf"/>
</dbReference>
<feature type="domain" description="HTH lysR-type" evidence="5">
    <location>
        <begin position="1"/>
        <end position="58"/>
    </location>
</feature>
<dbReference type="SUPFAM" id="SSF53850">
    <property type="entry name" value="Periplasmic binding protein-like II"/>
    <property type="match status" value="1"/>
</dbReference>
<dbReference type="Pfam" id="PF03466">
    <property type="entry name" value="LysR_substrate"/>
    <property type="match status" value="1"/>
</dbReference>
<dbReference type="PANTHER" id="PTHR30419:SF28">
    <property type="entry name" value="HTH-TYPE TRANSCRIPTIONAL REGULATOR BSDA"/>
    <property type="match status" value="1"/>
</dbReference>
<dbReference type="Gene3D" id="1.10.10.10">
    <property type="entry name" value="Winged helix-like DNA-binding domain superfamily/Winged helix DNA-binding domain"/>
    <property type="match status" value="1"/>
</dbReference>
<dbReference type="EMBL" id="VTPS01000018">
    <property type="protein sequence ID" value="TZE81106.1"/>
    <property type="molecule type" value="Genomic_DNA"/>
</dbReference>
<dbReference type="CDD" id="cd08434">
    <property type="entry name" value="PBP2_GltC_like"/>
    <property type="match status" value="1"/>
</dbReference>
<dbReference type="RefSeq" id="WP_149545974.1">
    <property type="nucleotide sequence ID" value="NZ_VTPS01000018.1"/>
</dbReference>
<evidence type="ECO:0000256" key="3">
    <source>
        <dbReference type="ARBA" id="ARBA00023125"/>
    </source>
</evidence>
<accession>A0A5D8QBE3</accession>
<dbReference type="InterPro" id="IPR036390">
    <property type="entry name" value="WH_DNA-bd_sf"/>
</dbReference>
<keyword evidence="4" id="KW-0804">Transcription</keyword>
<keyword evidence="3" id="KW-0238">DNA-binding</keyword>
<keyword evidence="2" id="KW-0805">Transcription regulation</keyword>
<dbReference type="Gene3D" id="3.40.190.290">
    <property type="match status" value="1"/>
</dbReference>
<sequence>MKLNQLYYFKKLAETQNFTKAAKALYITQPSLSYSIKCLEEELNTPLFEKKGRNIVLTKYGKIFLEYVNKSLSEIERGTQLVQNYGSPSHGHIDLAFIYNMGHQFVPKLVSSFSGIEENKNITFSLVQGTSKEVLKMLKDGKCDIAFSSYLENEGDLVFKSITKEELVLITAKDHPLAKYDEINLIEAKDYPFIVYGERSGLYKYIQDIFKKSGFEPIVKCSIEEDHTICGFVESNYGIAVIPKIYTLSSFNLAVIPIKNPKIERKIYLVYKKNRKLAPAPQKFLDFIFERYHIDKEDEHIENI</sequence>
<dbReference type="GO" id="GO:0005829">
    <property type="term" value="C:cytosol"/>
    <property type="evidence" value="ECO:0007669"/>
    <property type="project" value="TreeGrafter"/>
</dbReference>
<dbReference type="PANTHER" id="PTHR30419">
    <property type="entry name" value="HTH-TYPE TRANSCRIPTIONAL REGULATOR YBHD"/>
    <property type="match status" value="1"/>
</dbReference>
<dbReference type="GO" id="GO:0003677">
    <property type="term" value="F:DNA binding"/>
    <property type="evidence" value="ECO:0007669"/>
    <property type="project" value="UniProtKB-KW"/>
</dbReference>
<proteinExistence type="inferred from homology"/>
<dbReference type="InterPro" id="IPR000847">
    <property type="entry name" value="LysR_HTH_N"/>
</dbReference>
<evidence type="ECO:0000313" key="7">
    <source>
        <dbReference type="Proteomes" id="UP000322976"/>
    </source>
</evidence>
<dbReference type="PROSITE" id="PS50931">
    <property type="entry name" value="HTH_LYSR"/>
    <property type="match status" value="1"/>
</dbReference>
<comment type="similarity">
    <text evidence="1">Belongs to the LysR transcriptional regulatory family.</text>
</comment>
<gene>
    <name evidence="6" type="ORF">FWJ32_10830</name>
</gene>
<organism evidence="6 7">
    <name type="scientific">Calorimonas adulescens</name>
    <dbReference type="NCBI Taxonomy" id="2606906"/>
    <lineage>
        <taxon>Bacteria</taxon>
        <taxon>Bacillati</taxon>
        <taxon>Bacillota</taxon>
        <taxon>Clostridia</taxon>
        <taxon>Thermoanaerobacterales</taxon>
        <taxon>Thermoanaerobacteraceae</taxon>
        <taxon>Calorimonas</taxon>
    </lineage>
</organism>
<dbReference type="SUPFAM" id="SSF46785">
    <property type="entry name" value="Winged helix' DNA-binding domain"/>
    <property type="match status" value="1"/>
</dbReference>
<dbReference type="Proteomes" id="UP000322976">
    <property type="component" value="Unassembled WGS sequence"/>
</dbReference>
<dbReference type="Pfam" id="PF00126">
    <property type="entry name" value="HTH_1"/>
    <property type="match status" value="1"/>
</dbReference>
<dbReference type="GO" id="GO:0003700">
    <property type="term" value="F:DNA-binding transcription factor activity"/>
    <property type="evidence" value="ECO:0007669"/>
    <property type="project" value="InterPro"/>
</dbReference>
<keyword evidence="7" id="KW-1185">Reference proteome</keyword>
<dbReference type="AlphaFoldDB" id="A0A5D8QBE3"/>
<evidence type="ECO:0000313" key="6">
    <source>
        <dbReference type="EMBL" id="TZE81106.1"/>
    </source>
</evidence>
<evidence type="ECO:0000256" key="4">
    <source>
        <dbReference type="ARBA" id="ARBA00023163"/>
    </source>
</evidence>
<dbReference type="FunFam" id="1.10.10.10:FF:000001">
    <property type="entry name" value="LysR family transcriptional regulator"/>
    <property type="match status" value="1"/>
</dbReference>
<evidence type="ECO:0000256" key="1">
    <source>
        <dbReference type="ARBA" id="ARBA00009437"/>
    </source>
</evidence>
<comment type="caution">
    <text evidence="6">The sequence shown here is derived from an EMBL/GenBank/DDBJ whole genome shotgun (WGS) entry which is preliminary data.</text>
</comment>
<dbReference type="InterPro" id="IPR050950">
    <property type="entry name" value="HTH-type_LysR_regulators"/>
</dbReference>
<name>A0A5D8QBE3_9THEO</name>
<protein>
    <submittedName>
        <fullName evidence="6">LysR family transcriptional regulator</fullName>
    </submittedName>
</protein>
<evidence type="ECO:0000256" key="2">
    <source>
        <dbReference type="ARBA" id="ARBA00023015"/>
    </source>
</evidence>
<reference evidence="6 7" key="1">
    <citation type="submission" date="2019-08" db="EMBL/GenBank/DDBJ databases">
        <title>Calorimonas adulescens gen. nov., sp. nov., an anaerobic thermophilic bacterium from Sakhalin hot spring.</title>
        <authorList>
            <person name="Khomyakova M.A."/>
            <person name="Merkel A.Y."/>
            <person name="Novikov A."/>
            <person name="Bonch-Osmolovskaya E.A."/>
            <person name="Slobodkin A.I."/>
        </authorList>
    </citation>
    <scope>NUCLEOTIDE SEQUENCE [LARGE SCALE GENOMIC DNA]</scope>
    <source>
        <strain evidence="6 7">A05MB</strain>
    </source>
</reference>
<evidence type="ECO:0000259" key="5">
    <source>
        <dbReference type="PROSITE" id="PS50931"/>
    </source>
</evidence>
<dbReference type="InterPro" id="IPR005119">
    <property type="entry name" value="LysR_subst-bd"/>
</dbReference>
<dbReference type="PRINTS" id="PR00039">
    <property type="entry name" value="HTHLYSR"/>
</dbReference>